<dbReference type="InterPro" id="IPR010071">
    <property type="entry name" value="AA_adenyl_dom"/>
</dbReference>
<feature type="compositionally biased region" description="Pro residues" evidence="3">
    <location>
        <begin position="519"/>
        <end position="529"/>
    </location>
</feature>
<dbReference type="PANTHER" id="PTHR44845:SF6">
    <property type="entry name" value="BETA-ALANINE-ACTIVATING ENZYME"/>
    <property type="match status" value="1"/>
</dbReference>
<dbReference type="PANTHER" id="PTHR44845">
    <property type="entry name" value="CARRIER DOMAIN-CONTAINING PROTEIN"/>
    <property type="match status" value="1"/>
</dbReference>
<keyword evidence="1" id="KW-0596">Phosphopantetheine</keyword>
<dbReference type="InterPro" id="IPR009081">
    <property type="entry name" value="PP-bd_ACP"/>
</dbReference>
<dbReference type="RefSeq" id="WP_143527235.1">
    <property type="nucleotide sequence ID" value="NZ_AP019791.1"/>
</dbReference>
<dbReference type="Gene3D" id="3.40.50.720">
    <property type="entry name" value="NAD(P)-binding Rossmann-like Domain"/>
    <property type="match status" value="1"/>
</dbReference>
<dbReference type="InterPro" id="IPR000873">
    <property type="entry name" value="AMP-dep_synth/lig_dom"/>
</dbReference>
<feature type="region of interest" description="Disordered" evidence="3">
    <location>
        <begin position="509"/>
        <end position="544"/>
    </location>
</feature>
<evidence type="ECO:0000313" key="6">
    <source>
        <dbReference type="Proteomes" id="UP000318065"/>
    </source>
</evidence>
<accession>A0A510HLC0</accession>
<keyword evidence="2" id="KW-0597">Phosphoprotein</keyword>
<dbReference type="Gene3D" id="3.40.50.12780">
    <property type="entry name" value="N-terminal domain of ligase-like"/>
    <property type="match status" value="1"/>
</dbReference>
<evidence type="ECO:0000256" key="1">
    <source>
        <dbReference type="ARBA" id="ARBA00022450"/>
    </source>
</evidence>
<dbReference type="NCBIfam" id="TIGR01733">
    <property type="entry name" value="AA-adenyl-dom"/>
    <property type="match status" value="1"/>
</dbReference>
<dbReference type="InterPro" id="IPR036736">
    <property type="entry name" value="ACP-like_sf"/>
</dbReference>
<dbReference type="Pfam" id="PF00501">
    <property type="entry name" value="AMP-binding"/>
    <property type="match status" value="1"/>
</dbReference>
<proteinExistence type="predicted"/>
<feature type="domain" description="Carrier" evidence="4">
    <location>
        <begin position="539"/>
        <end position="616"/>
    </location>
</feature>
<dbReference type="Pfam" id="PF07993">
    <property type="entry name" value="NAD_binding_4"/>
    <property type="match status" value="1"/>
</dbReference>
<dbReference type="CDD" id="cd05235">
    <property type="entry name" value="SDR_e1"/>
    <property type="match status" value="1"/>
</dbReference>
<dbReference type="PROSITE" id="PS00012">
    <property type="entry name" value="PHOSPHOPANTETHEINE"/>
    <property type="match status" value="1"/>
</dbReference>
<dbReference type="NCBIfam" id="TIGR01746">
    <property type="entry name" value="Thioester-redct"/>
    <property type="match status" value="1"/>
</dbReference>
<dbReference type="Pfam" id="PF00550">
    <property type="entry name" value="PP-binding"/>
    <property type="match status" value="1"/>
</dbReference>
<dbReference type="InterPro" id="IPR036291">
    <property type="entry name" value="NAD(P)-bd_dom_sf"/>
</dbReference>
<dbReference type="InterPro" id="IPR020845">
    <property type="entry name" value="AMP-binding_CS"/>
</dbReference>
<evidence type="ECO:0000256" key="2">
    <source>
        <dbReference type="ARBA" id="ARBA00022553"/>
    </source>
</evidence>
<dbReference type="GO" id="GO:0031177">
    <property type="term" value="F:phosphopantetheine binding"/>
    <property type="evidence" value="ECO:0007669"/>
    <property type="project" value="InterPro"/>
</dbReference>
<dbReference type="OrthoDB" id="2472181at2"/>
<reference evidence="5" key="1">
    <citation type="journal article" date="2019" name="Microbiol. Resour. Announc.">
        <title>Complete Genome Sequence of Rubrobacter xylanophilus Strain AA3-22, Isolated from Arima Onsen in Japan.</title>
        <authorList>
            <person name="Tomariguchi N."/>
            <person name="Miyazaki K."/>
        </authorList>
    </citation>
    <scope>NUCLEOTIDE SEQUENCE [LARGE SCALE GENOMIC DNA]</scope>
    <source>
        <strain evidence="5">AA3-22</strain>
    </source>
</reference>
<evidence type="ECO:0000259" key="4">
    <source>
        <dbReference type="PROSITE" id="PS50075"/>
    </source>
</evidence>
<dbReference type="InterPro" id="IPR006162">
    <property type="entry name" value="Ppantetheine_attach_site"/>
</dbReference>
<gene>
    <name evidence="5" type="ORF">RxyAA322_10510</name>
</gene>
<evidence type="ECO:0000256" key="3">
    <source>
        <dbReference type="SAM" id="MobiDB-lite"/>
    </source>
</evidence>
<dbReference type="SUPFAM" id="SSF47336">
    <property type="entry name" value="ACP-like"/>
    <property type="match status" value="1"/>
</dbReference>
<dbReference type="InterPro" id="IPR045851">
    <property type="entry name" value="AMP-bd_C_sf"/>
</dbReference>
<dbReference type="EMBL" id="AP019791">
    <property type="protein sequence ID" value="BBL79197.1"/>
    <property type="molecule type" value="Genomic_DNA"/>
</dbReference>
<name>A0A510HLC0_9ACTN</name>
<dbReference type="Gene3D" id="3.30.300.30">
    <property type="match status" value="1"/>
</dbReference>
<dbReference type="Gene3D" id="1.10.1200.10">
    <property type="entry name" value="ACP-like"/>
    <property type="match status" value="1"/>
</dbReference>
<dbReference type="PROSITE" id="PS50075">
    <property type="entry name" value="CARRIER"/>
    <property type="match status" value="1"/>
</dbReference>
<protein>
    <recommendedName>
        <fullName evidence="4">Carrier domain-containing protein</fullName>
    </recommendedName>
</protein>
<dbReference type="InterPro" id="IPR020806">
    <property type="entry name" value="PKS_PP-bd"/>
</dbReference>
<organism evidence="5 6">
    <name type="scientific">Rubrobacter xylanophilus</name>
    <dbReference type="NCBI Taxonomy" id="49319"/>
    <lineage>
        <taxon>Bacteria</taxon>
        <taxon>Bacillati</taxon>
        <taxon>Actinomycetota</taxon>
        <taxon>Rubrobacteria</taxon>
        <taxon>Rubrobacterales</taxon>
        <taxon>Rubrobacteraceae</taxon>
        <taxon>Rubrobacter</taxon>
    </lineage>
</organism>
<dbReference type="Proteomes" id="UP000318065">
    <property type="component" value="Chromosome"/>
</dbReference>
<sequence length="1022" mass="111126">MNEDPDGLLLHRRFEAQARRTPRAVALADGESVHTYEELDDLSGRLAGRLRALGLGPGEVAGVYMERCADYVIACLAALKAGGAFLPLELAYPPALLGDVLADSEPRVVISHGHHAERLPTGQSVLRLDGGWEAELGETGENGQVWVDPGDLAFVSYSSGTTGKPKGIANPHRAAVRSYLWRFRVSDNRPGDRVGCNVFFVWEMLRPLLRGATTVVIPDDEIYDPEALVRFLREHRVTETLVTPSLLDSLLDVHGTSLGERLGSLKTLWLNGEVVTKSLARRAIAALPKTRLLNVYSVSETHEVAAGDLRELVENEAATHCPVGPPMDPRRTYVLDEDGAPLPEGEAGELYVGGGCLARGYVNLPEKTAERFVEDPFAPEDGSRMYKTGDKARLLPDGSLEILGRVDFMVKIRGYSVELGAVEAAIGEALAVRGCVVVAEGEEGEDRRLVAYLVPETDPTRHSGRHAGWEIDPRTGRSPELRRRLQEWLPHYMIPSVFVELDALPIQEATGKTDRSRLPAPPPRPGPPRETPRAVSPDAARSEKEAALARTWEAILGLESGDVRPDDDFFEIGGHSLAAAEMLSRVEEMFGVRVPVGAFLEEPTVAGLCGEVEGARKPGVSRRASGPDLRSEAALEAGISPRGEPGVLALGDARRILLTGATGFVGAFLLDELLRRTEAEVLCLVRPRKGVEGLLGPVRENLSRYGLWEPEMVHRLLPVPGDLGEPLLGLPEEEFDRLGREVDVVFHAGAVVNLVYPYLALKPVNVDGTREILRLACRHVPKPVHHLSTNGIFPSDGRLCSEDADLDALASAREDGYGQSKWVAERLVREAGERGLPVCVYRLGNVSGHGETGASNPKDTLTTLLRESLRIGKAPEIGGWRLEMTPVDFVAAALVHLAAAPGALGHTFHLANPDPPAAETVFGWLEEAGYPLERLAYPDWLRAWREAPRPDGPDGDAAVGILGGSGPEERELNDPNRYDDAVLRRFLRAGGPRRPEPNAALFAAYARYFEERGWIPATARAR</sequence>
<dbReference type="SMART" id="SM00823">
    <property type="entry name" value="PKS_PP"/>
    <property type="match status" value="1"/>
</dbReference>
<evidence type="ECO:0000313" key="5">
    <source>
        <dbReference type="EMBL" id="BBL79197.1"/>
    </source>
</evidence>
<dbReference type="InterPro" id="IPR013120">
    <property type="entry name" value="FAR_NAD-bd"/>
</dbReference>
<dbReference type="SUPFAM" id="SSF51735">
    <property type="entry name" value="NAD(P)-binding Rossmann-fold domains"/>
    <property type="match status" value="1"/>
</dbReference>
<dbReference type="AlphaFoldDB" id="A0A510HLC0"/>
<dbReference type="CDD" id="cd05930">
    <property type="entry name" value="A_NRPS"/>
    <property type="match status" value="1"/>
</dbReference>
<dbReference type="InterPro" id="IPR042099">
    <property type="entry name" value="ANL_N_sf"/>
</dbReference>
<dbReference type="InterPro" id="IPR010080">
    <property type="entry name" value="Thioester_reductase-like_dom"/>
</dbReference>
<dbReference type="PROSITE" id="PS00455">
    <property type="entry name" value="AMP_BINDING"/>
    <property type="match status" value="1"/>
</dbReference>
<keyword evidence="6" id="KW-1185">Reference proteome</keyword>
<dbReference type="SUPFAM" id="SSF56801">
    <property type="entry name" value="Acetyl-CoA synthetase-like"/>
    <property type="match status" value="1"/>
</dbReference>